<evidence type="ECO:0000256" key="4">
    <source>
        <dbReference type="ARBA" id="ARBA00022454"/>
    </source>
</evidence>
<proteinExistence type="predicted"/>
<dbReference type="InterPro" id="IPR012340">
    <property type="entry name" value="NA-bd_OB-fold"/>
</dbReference>
<dbReference type="Gene3D" id="2.40.50.140">
    <property type="entry name" value="Nucleic acid-binding proteins"/>
    <property type="match status" value="1"/>
</dbReference>
<dbReference type="PANTHER" id="PTHR13989:SF33">
    <property type="entry name" value="CST COMPLEX SUBUNIT STN1"/>
    <property type="match status" value="1"/>
</dbReference>
<dbReference type="SUPFAM" id="SSF50249">
    <property type="entry name" value="Nucleic acid-binding proteins"/>
    <property type="match status" value="1"/>
</dbReference>
<evidence type="ECO:0000313" key="11">
    <source>
        <dbReference type="EMBL" id="KAG1776314.1"/>
    </source>
</evidence>
<evidence type="ECO:0000256" key="5">
    <source>
        <dbReference type="ARBA" id="ARBA00022895"/>
    </source>
</evidence>
<dbReference type="InterPro" id="IPR018856">
    <property type="entry name" value="Stn1_N"/>
</dbReference>
<dbReference type="InterPro" id="IPR040260">
    <property type="entry name" value="RFA2-like"/>
</dbReference>
<dbReference type="OrthoDB" id="77828at2759"/>
<keyword evidence="12" id="KW-1185">Reference proteome</keyword>
<evidence type="ECO:0000256" key="2">
    <source>
        <dbReference type="ARBA" id="ARBA00004574"/>
    </source>
</evidence>
<keyword evidence="5" id="KW-0779">Telomere</keyword>
<feature type="compositionally biased region" description="Polar residues" evidence="9">
    <location>
        <begin position="249"/>
        <end position="260"/>
    </location>
</feature>
<dbReference type="AlphaFoldDB" id="A0A9P6ZT81"/>
<gene>
    <name evidence="11" type="ORF">EV702DRAFT_1109635</name>
</gene>
<dbReference type="EMBL" id="JABBWD010000027">
    <property type="protein sequence ID" value="KAG1776314.1"/>
    <property type="molecule type" value="Genomic_DNA"/>
</dbReference>
<dbReference type="PANTHER" id="PTHR13989">
    <property type="entry name" value="REPLICATION PROTEIN A-RELATED"/>
    <property type="match status" value="1"/>
</dbReference>
<dbReference type="Pfam" id="PF10451">
    <property type="entry name" value="Stn1"/>
    <property type="match status" value="1"/>
</dbReference>
<dbReference type="GO" id="GO:0003677">
    <property type="term" value="F:DNA binding"/>
    <property type="evidence" value="ECO:0007669"/>
    <property type="project" value="UniProtKB-KW"/>
</dbReference>
<dbReference type="GO" id="GO:0005634">
    <property type="term" value="C:nucleus"/>
    <property type="evidence" value="ECO:0007669"/>
    <property type="project" value="UniProtKB-SubCell"/>
</dbReference>
<comment type="caution">
    <text evidence="11">The sequence shown here is derived from an EMBL/GenBank/DDBJ whole genome shotgun (WGS) entry which is preliminary data.</text>
</comment>
<dbReference type="Proteomes" id="UP000714275">
    <property type="component" value="Unassembled WGS sequence"/>
</dbReference>
<feature type="region of interest" description="Disordered" evidence="9">
    <location>
        <begin position="378"/>
        <end position="423"/>
    </location>
</feature>
<dbReference type="GO" id="GO:0000781">
    <property type="term" value="C:chromosome, telomeric region"/>
    <property type="evidence" value="ECO:0007669"/>
    <property type="project" value="UniProtKB-SubCell"/>
</dbReference>
<reference evidence="11" key="1">
    <citation type="journal article" date="2020" name="New Phytol.">
        <title>Comparative genomics reveals dynamic genome evolution in host specialist ectomycorrhizal fungi.</title>
        <authorList>
            <person name="Lofgren L.A."/>
            <person name="Nguyen N.H."/>
            <person name="Vilgalys R."/>
            <person name="Ruytinx J."/>
            <person name="Liao H.L."/>
            <person name="Branco S."/>
            <person name="Kuo A."/>
            <person name="LaButti K."/>
            <person name="Lipzen A."/>
            <person name="Andreopoulos W."/>
            <person name="Pangilinan J."/>
            <person name="Riley R."/>
            <person name="Hundley H."/>
            <person name="Na H."/>
            <person name="Barry K."/>
            <person name="Grigoriev I.V."/>
            <person name="Stajich J.E."/>
            <person name="Kennedy P.G."/>
        </authorList>
    </citation>
    <scope>NUCLEOTIDE SEQUENCE</scope>
    <source>
        <strain evidence="11">DOB743</strain>
    </source>
</reference>
<accession>A0A9P6ZT81</accession>
<feature type="domain" description="CST complex subunit Stn1 N-terminal" evidence="10">
    <location>
        <begin position="25"/>
        <end position="89"/>
    </location>
</feature>
<feature type="region of interest" description="Disordered" evidence="9">
    <location>
        <begin position="225"/>
        <end position="279"/>
    </location>
</feature>
<evidence type="ECO:0000256" key="9">
    <source>
        <dbReference type="SAM" id="MobiDB-lite"/>
    </source>
</evidence>
<evidence type="ECO:0000313" key="12">
    <source>
        <dbReference type="Proteomes" id="UP000714275"/>
    </source>
</evidence>
<evidence type="ECO:0000256" key="3">
    <source>
        <dbReference type="ARBA" id="ARBA00017411"/>
    </source>
</evidence>
<evidence type="ECO:0000256" key="6">
    <source>
        <dbReference type="ARBA" id="ARBA00023125"/>
    </source>
</evidence>
<keyword evidence="7" id="KW-0539">Nucleus</keyword>
<comment type="subcellular location">
    <subcellularLocation>
        <location evidence="2">Chromosome</location>
        <location evidence="2">Telomere</location>
    </subcellularLocation>
    <subcellularLocation>
        <location evidence="1">Nucleus</location>
    </subcellularLocation>
</comment>
<evidence type="ECO:0000256" key="8">
    <source>
        <dbReference type="ARBA" id="ARBA00030039"/>
    </source>
</evidence>
<evidence type="ECO:0000259" key="10">
    <source>
        <dbReference type="Pfam" id="PF10451"/>
    </source>
</evidence>
<evidence type="ECO:0000256" key="7">
    <source>
        <dbReference type="ARBA" id="ARBA00023242"/>
    </source>
</evidence>
<organism evidence="11 12">
    <name type="scientific">Suillus placidus</name>
    <dbReference type="NCBI Taxonomy" id="48579"/>
    <lineage>
        <taxon>Eukaryota</taxon>
        <taxon>Fungi</taxon>
        <taxon>Dikarya</taxon>
        <taxon>Basidiomycota</taxon>
        <taxon>Agaricomycotina</taxon>
        <taxon>Agaricomycetes</taxon>
        <taxon>Agaricomycetidae</taxon>
        <taxon>Boletales</taxon>
        <taxon>Suillineae</taxon>
        <taxon>Suillaceae</taxon>
        <taxon>Suillus</taxon>
    </lineage>
</organism>
<sequence>MSSSSTSPSAQDIWKWTFTKEATAPCFIRDALSMKESNARDTDFYWLGHIPCRTVIIVGIVVGIQDYEKRTLYTIDDSTAVIECVLRHRSLPKAPMNVDASRSVQKSKWEATPPIPPPPPPTPVTAIGYPVQVIGKVVRFYDTRQIVVESIEPCQSTNDQWKHWKTVAELHKSRYSVPKPFEIPAPLAVSSCETGSEELGNWHERKLPAAASNIASSSNRQTCALASGTGIPVPRTPLKRPLHDHAPSSPLTDSTASAPSSPIKHGSTDLPKLRHPSRLHGRDLTENTFRLYLKHYMDHATVALDWEADDDSFSTPTKRPRVPLDQTPKARTVYTTHDRTPRASVLNDSASRRPAFTLSHLRRVPELALLAGRVVHTETKRRARAERDAEKDKALQTQKTSSKHTRGPSSKALAHSQTRTKPTDVPRVKMKRLFSWAVLKLYEEGSIVLWDKPLMPVTVSVPHPPGSGDTSGLWKAATNTASFSSGDNSVFSTANTTMFSSTGSSSSKFVMSEEDAYLSDPPMYEEDEAYVSVTPALLAEPVREIMRAKGMRGKSAKIGADEITRCLRREDARWARIGAWAVEETMETILGERK</sequence>
<protein>
    <recommendedName>
        <fullName evidence="3">CST complex subunit STN1</fullName>
    </recommendedName>
    <alternativeName>
        <fullName evidence="8">Suppressor of cdc thirteen homolog</fullName>
    </alternativeName>
</protein>
<feature type="compositionally biased region" description="Basic and acidic residues" evidence="9">
    <location>
        <begin position="378"/>
        <end position="394"/>
    </location>
</feature>
<keyword evidence="4" id="KW-0158">Chromosome</keyword>
<evidence type="ECO:0000256" key="1">
    <source>
        <dbReference type="ARBA" id="ARBA00004123"/>
    </source>
</evidence>
<keyword evidence="6" id="KW-0238">DNA-binding</keyword>
<name>A0A9P6ZT81_9AGAM</name>